<dbReference type="EMBL" id="CAJVPW010030427">
    <property type="protein sequence ID" value="CAG8724011.1"/>
    <property type="molecule type" value="Genomic_DNA"/>
</dbReference>
<accession>A0ACA9PX59</accession>
<feature type="non-terminal residue" evidence="1">
    <location>
        <position position="1"/>
    </location>
</feature>
<organism evidence="1 2">
    <name type="scientific">Cetraspora pellucida</name>
    <dbReference type="NCBI Taxonomy" id="1433469"/>
    <lineage>
        <taxon>Eukaryota</taxon>
        <taxon>Fungi</taxon>
        <taxon>Fungi incertae sedis</taxon>
        <taxon>Mucoromycota</taxon>
        <taxon>Glomeromycotina</taxon>
        <taxon>Glomeromycetes</taxon>
        <taxon>Diversisporales</taxon>
        <taxon>Gigasporaceae</taxon>
        <taxon>Cetraspora</taxon>
    </lineage>
</organism>
<comment type="caution">
    <text evidence="1">The sequence shown here is derived from an EMBL/GenBank/DDBJ whole genome shotgun (WGS) entry which is preliminary data.</text>
</comment>
<dbReference type="Proteomes" id="UP000789366">
    <property type="component" value="Unassembled WGS sequence"/>
</dbReference>
<keyword evidence="2" id="KW-1185">Reference proteome</keyword>
<proteinExistence type="predicted"/>
<protein>
    <submittedName>
        <fullName evidence="1">6346_t:CDS:1</fullName>
    </submittedName>
</protein>
<evidence type="ECO:0000313" key="1">
    <source>
        <dbReference type="EMBL" id="CAG8724011.1"/>
    </source>
</evidence>
<reference evidence="1" key="1">
    <citation type="submission" date="2021-06" db="EMBL/GenBank/DDBJ databases">
        <authorList>
            <person name="Kallberg Y."/>
            <person name="Tangrot J."/>
            <person name="Rosling A."/>
        </authorList>
    </citation>
    <scope>NUCLEOTIDE SEQUENCE</scope>
    <source>
        <strain evidence="1">28 12/20/2015</strain>
    </source>
</reference>
<gene>
    <name evidence="1" type="ORF">SPELUC_LOCUS12631</name>
</gene>
<evidence type="ECO:0000313" key="2">
    <source>
        <dbReference type="Proteomes" id="UP000789366"/>
    </source>
</evidence>
<sequence length="76" mass="8779">LDDDESPDSDSLQERFGEFLDIWVEISANEVEEFADTNEEDNDEMISFTIEDITHLALDSAAKWDLRSFLNKLQLP</sequence>
<name>A0ACA9PX59_9GLOM</name>